<evidence type="ECO:0000256" key="1">
    <source>
        <dbReference type="SAM" id="Coils"/>
    </source>
</evidence>
<keyword evidence="1" id="KW-0175">Coiled coil</keyword>
<feature type="coiled-coil region" evidence="1">
    <location>
        <begin position="16"/>
        <end position="50"/>
    </location>
</feature>
<feature type="region of interest" description="Disordered" evidence="2">
    <location>
        <begin position="184"/>
        <end position="246"/>
    </location>
</feature>
<reference evidence="3 4" key="1">
    <citation type="submission" date="2016-03" db="EMBL/GenBank/DDBJ databases">
        <title>Choanephora cucurbitarum.</title>
        <authorList>
            <person name="Min B."/>
            <person name="Park H."/>
            <person name="Park J.-H."/>
            <person name="Shin H.-D."/>
            <person name="Choi I.-G."/>
        </authorList>
    </citation>
    <scope>NUCLEOTIDE SEQUENCE [LARGE SCALE GENOMIC DNA]</scope>
    <source>
        <strain evidence="3 4">KUS-F28377</strain>
    </source>
</reference>
<dbReference type="InParanoid" id="A0A1C7N3Y9"/>
<feature type="compositionally biased region" description="Basic and acidic residues" evidence="2">
    <location>
        <begin position="184"/>
        <end position="196"/>
    </location>
</feature>
<evidence type="ECO:0000313" key="3">
    <source>
        <dbReference type="EMBL" id="OBZ83757.1"/>
    </source>
</evidence>
<feature type="compositionally biased region" description="Acidic residues" evidence="2">
    <location>
        <begin position="197"/>
        <end position="220"/>
    </location>
</feature>
<dbReference type="EMBL" id="LUGH01000609">
    <property type="protein sequence ID" value="OBZ83757.1"/>
    <property type="molecule type" value="Genomic_DNA"/>
</dbReference>
<gene>
    <name evidence="3" type="ORF">A0J61_08192</name>
</gene>
<evidence type="ECO:0000256" key="2">
    <source>
        <dbReference type="SAM" id="MobiDB-lite"/>
    </source>
</evidence>
<organism evidence="3 4">
    <name type="scientific">Choanephora cucurbitarum</name>
    <dbReference type="NCBI Taxonomy" id="101091"/>
    <lineage>
        <taxon>Eukaryota</taxon>
        <taxon>Fungi</taxon>
        <taxon>Fungi incertae sedis</taxon>
        <taxon>Mucoromycota</taxon>
        <taxon>Mucoromycotina</taxon>
        <taxon>Mucoromycetes</taxon>
        <taxon>Mucorales</taxon>
        <taxon>Mucorineae</taxon>
        <taxon>Choanephoraceae</taxon>
        <taxon>Choanephoroideae</taxon>
        <taxon>Choanephora</taxon>
    </lineage>
</organism>
<sequence>MPRSNSTFQNKVLRKLDDILNEMKSLRASIKNLEDRLNALKYHKNDEIQDMEENASIIPCPTKVSRVSGNLVRRKPIADDIKNALIELIPSVPVEEIYISVVKYCTTRSDEVVETFYNNKPPTWKHVPASTKAKMYIDAIKLIAKKHGVNMKRCENNWLVKSLVYTGYQNRFQALCRSTVKDRNINDDDKSKRKSDEEENEDEGEETDEETESDSEDDEVVVSQPQKRKSKQASGKVSRSHKKAKN</sequence>
<name>A0A1C7N3Y9_9FUNG</name>
<dbReference type="Proteomes" id="UP000093000">
    <property type="component" value="Unassembled WGS sequence"/>
</dbReference>
<protein>
    <submittedName>
        <fullName evidence="3">Uncharacterized protein</fullName>
    </submittedName>
</protein>
<keyword evidence="4" id="KW-1185">Reference proteome</keyword>
<comment type="caution">
    <text evidence="3">The sequence shown here is derived from an EMBL/GenBank/DDBJ whole genome shotgun (WGS) entry which is preliminary data.</text>
</comment>
<dbReference type="AlphaFoldDB" id="A0A1C7N3Y9"/>
<evidence type="ECO:0000313" key="4">
    <source>
        <dbReference type="Proteomes" id="UP000093000"/>
    </source>
</evidence>
<proteinExistence type="predicted"/>
<accession>A0A1C7N3Y9</accession>